<dbReference type="RefSeq" id="WP_048093077.1">
    <property type="nucleotide sequence ID" value="NZ_JMIY01000007.1"/>
</dbReference>
<dbReference type="InterPro" id="IPR004035">
    <property type="entry name" value="Endouclease-III_FeS-bd_BS"/>
</dbReference>
<dbReference type="GO" id="GO:0141016">
    <property type="term" value="F:G/T mismatch-specific thymine-DNA glycosylase activity"/>
    <property type="evidence" value="ECO:0007669"/>
    <property type="project" value="UniProtKB-EC"/>
</dbReference>
<evidence type="ECO:0000313" key="16">
    <source>
        <dbReference type="Proteomes" id="UP000027153"/>
    </source>
</evidence>
<dbReference type="AlphaFoldDB" id="A0A062V320"/>
<keyword evidence="3 13" id="KW-0479">Metal-binding</keyword>
<evidence type="ECO:0000256" key="13">
    <source>
        <dbReference type="HAMAP-Rule" id="MF_00942"/>
    </source>
</evidence>
<dbReference type="FunFam" id="1.10.1670.10:FF:000001">
    <property type="entry name" value="Endonuclease III"/>
    <property type="match status" value="1"/>
</dbReference>
<evidence type="ECO:0000259" key="14">
    <source>
        <dbReference type="SMART" id="SM00478"/>
    </source>
</evidence>
<dbReference type="GO" id="GO:0046872">
    <property type="term" value="F:metal ion binding"/>
    <property type="evidence" value="ECO:0007669"/>
    <property type="project" value="UniProtKB-KW"/>
</dbReference>
<dbReference type="GO" id="GO:0003677">
    <property type="term" value="F:DNA binding"/>
    <property type="evidence" value="ECO:0007669"/>
    <property type="project" value="UniProtKB-UniRule"/>
</dbReference>
<gene>
    <name evidence="13" type="primary">nth</name>
    <name evidence="15" type="ORF">ANME2D_03022</name>
</gene>
<sequence length="208" mass="23602">MTVDMIMERLKKRYPPGKFESNDPFRVLISTVLSQRTRDEVTDRAAEKLFARYGTPGALADADVDDIEELIREVGFYRVKAPRLKEIARIIDNDFQGRVPADMDTLLLLPGVGRKTANCVLVYGFGLDAIAVDTHVHRISNRLGLVSTKTPEETEIKLRSALPKEHWRHINELLVRFGRDICRPISPKCGLCPIIDLCQGRRDTKTFV</sequence>
<dbReference type="Pfam" id="PF00633">
    <property type="entry name" value="HHH"/>
    <property type="match status" value="1"/>
</dbReference>
<dbReference type="PANTHER" id="PTHR43286:SF1">
    <property type="entry name" value="ENDONUCLEASE III-LIKE PROTEIN 1"/>
    <property type="match status" value="1"/>
</dbReference>
<evidence type="ECO:0000256" key="12">
    <source>
        <dbReference type="ARBA" id="ARBA00052915"/>
    </source>
</evidence>
<evidence type="ECO:0000256" key="4">
    <source>
        <dbReference type="ARBA" id="ARBA00022763"/>
    </source>
</evidence>
<keyword evidence="2 13" id="KW-0004">4Fe-4S</keyword>
<dbReference type="InterPro" id="IPR003265">
    <property type="entry name" value="HhH-GPD_domain"/>
</dbReference>
<keyword evidence="4 13" id="KW-0227">DNA damage</keyword>
<comment type="similarity">
    <text evidence="1 13">Belongs to the Nth/MutY family.</text>
</comment>
<comment type="function">
    <text evidence="13">DNA repair enzyme that has both DNA N-glycosylase activity and AP-lyase activity. The DNA N-glycosylase activity releases various damaged pyrimidines from DNA by cleaving the N-glycosidic bond, leaving an AP (apurinic/apyrimidinic) site. The AP-lyase activity cleaves the phosphodiester bond 3' to the AP site by a beta-elimination, leaving a 3'-terminal unsaturated sugar and a product with a terminal 5'-phosphate.</text>
</comment>
<keyword evidence="6 13" id="KW-0408">Iron</keyword>
<dbReference type="InterPro" id="IPR011257">
    <property type="entry name" value="DNA_glycosylase"/>
</dbReference>
<evidence type="ECO:0000256" key="9">
    <source>
        <dbReference type="ARBA" id="ARBA00023204"/>
    </source>
</evidence>
<feature type="binding site" evidence="13">
    <location>
        <position position="198"/>
    </location>
    <ligand>
        <name>[4Fe-4S] cluster</name>
        <dbReference type="ChEBI" id="CHEBI:49883"/>
    </ligand>
</feature>
<dbReference type="GO" id="GO:0140078">
    <property type="term" value="F:class I DNA-(apurinic or apyrimidinic site) endonuclease activity"/>
    <property type="evidence" value="ECO:0007669"/>
    <property type="project" value="UniProtKB-EC"/>
</dbReference>
<keyword evidence="15" id="KW-0255">Endonuclease</keyword>
<evidence type="ECO:0000256" key="10">
    <source>
        <dbReference type="ARBA" id="ARBA00023239"/>
    </source>
</evidence>
<dbReference type="Proteomes" id="UP000027153">
    <property type="component" value="Unassembled WGS sequence"/>
</dbReference>
<dbReference type="PANTHER" id="PTHR43286">
    <property type="entry name" value="ENDONUCLEASE III-LIKE PROTEIN 1"/>
    <property type="match status" value="1"/>
</dbReference>
<keyword evidence="7 13" id="KW-0411">Iron-sulfur</keyword>
<keyword evidence="8 13" id="KW-0238">DNA-binding</keyword>
<evidence type="ECO:0000256" key="6">
    <source>
        <dbReference type="ARBA" id="ARBA00023004"/>
    </source>
</evidence>
<dbReference type="PROSITE" id="PS01155">
    <property type="entry name" value="ENDONUCLEASE_III_2"/>
    <property type="match status" value="1"/>
</dbReference>
<evidence type="ECO:0000256" key="1">
    <source>
        <dbReference type="ARBA" id="ARBA00008343"/>
    </source>
</evidence>
<comment type="cofactor">
    <cofactor evidence="13">
        <name>[4Fe-4S] cluster</name>
        <dbReference type="ChEBI" id="CHEBI:49883"/>
    </cofactor>
    <text evidence="13">Binds 1 [4Fe-4S] cluster.</text>
</comment>
<feature type="binding site" evidence="13">
    <location>
        <position position="192"/>
    </location>
    <ligand>
        <name>[4Fe-4S] cluster</name>
        <dbReference type="ChEBI" id="CHEBI:49883"/>
    </ligand>
</feature>
<dbReference type="FunFam" id="1.10.340.30:FF:000001">
    <property type="entry name" value="Endonuclease III"/>
    <property type="match status" value="1"/>
</dbReference>
<accession>A0A062V320</accession>
<keyword evidence="15" id="KW-0540">Nuclease</keyword>
<organism evidence="15 16">
    <name type="scientific">Candidatus Methanoperedens nitratireducens</name>
    <dbReference type="NCBI Taxonomy" id="1392998"/>
    <lineage>
        <taxon>Archaea</taxon>
        <taxon>Methanobacteriati</taxon>
        <taxon>Methanobacteriota</taxon>
        <taxon>Stenosarchaea group</taxon>
        <taxon>Methanomicrobia</taxon>
        <taxon>Methanosarcinales</taxon>
        <taxon>ANME-2 cluster</taxon>
        <taxon>Candidatus Methanoperedentaceae</taxon>
        <taxon>Candidatus Methanoperedens</taxon>
    </lineage>
</organism>
<keyword evidence="5 13" id="KW-0378">Hydrolase</keyword>
<dbReference type="GO" id="GO:0051539">
    <property type="term" value="F:4 iron, 4 sulfur cluster binding"/>
    <property type="evidence" value="ECO:0007669"/>
    <property type="project" value="UniProtKB-UniRule"/>
</dbReference>
<evidence type="ECO:0000256" key="11">
    <source>
        <dbReference type="ARBA" id="ARBA00023295"/>
    </source>
</evidence>
<dbReference type="GO" id="GO:0006289">
    <property type="term" value="P:nucleotide-excision repair"/>
    <property type="evidence" value="ECO:0007669"/>
    <property type="project" value="TreeGrafter"/>
</dbReference>
<protein>
    <recommendedName>
        <fullName evidence="13">Endonuclease III</fullName>
        <ecNumber evidence="13">4.2.99.18</ecNumber>
    </recommendedName>
    <alternativeName>
        <fullName evidence="13">DNA-(apurinic or apyrimidinic site) lyase</fullName>
    </alternativeName>
</protein>
<feature type="binding site" evidence="13">
    <location>
        <position position="182"/>
    </location>
    <ligand>
        <name>[4Fe-4S] cluster</name>
        <dbReference type="ChEBI" id="CHEBI:49883"/>
    </ligand>
</feature>
<comment type="caution">
    <text evidence="15">The sequence shown here is derived from an EMBL/GenBank/DDBJ whole genome shotgun (WGS) entry which is preliminary data.</text>
</comment>
<dbReference type="SMART" id="SM00478">
    <property type="entry name" value="ENDO3c"/>
    <property type="match status" value="1"/>
</dbReference>
<dbReference type="Gene3D" id="1.10.1670.10">
    <property type="entry name" value="Helix-hairpin-Helix base-excision DNA repair enzymes (C-terminal)"/>
    <property type="match status" value="1"/>
</dbReference>
<evidence type="ECO:0000256" key="8">
    <source>
        <dbReference type="ARBA" id="ARBA00023125"/>
    </source>
</evidence>
<reference evidence="15 16" key="1">
    <citation type="journal article" date="2013" name="Nature">
        <title>Anaerobic oxidation of methane coupled to nitrate reduction in a novel archaeal lineage.</title>
        <authorList>
            <person name="Haroon M.F."/>
            <person name="Hu S."/>
            <person name="Shi Y."/>
            <person name="Imelfort M."/>
            <person name="Keller J."/>
            <person name="Hugenholtz P."/>
            <person name="Yuan Z."/>
            <person name="Tyson G.W."/>
        </authorList>
    </citation>
    <scope>NUCLEOTIDE SEQUENCE [LARGE SCALE GENOMIC DNA]</scope>
    <source>
        <strain evidence="15 16">ANME-2d</strain>
    </source>
</reference>
<dbReference type="EC" id="4.2.99.18" evidence="13"/>
<comment type="catalytic activity">
    <reaction evidence="13">
        <text>2'-deoxyribonucleotide-(2'-deoxyribose 5'-phosphate)-2'-deoxyribonucleotide-DNA = a 3'-end 2'-deoxyribonucleotide-(2,3-dehydro-2,3-deoxyribose 5'-phosphate)-DNA + a 5'-end 5'-phospho-2'-deoxyribonucleoside-DNA + H(+)</text>
        <dbReference type="Rhea" id="RHEA:66592"/>
        <dbReference type="Rhea" id="RHEA-COMP:13180"/>
        <dbReference type="Rhea" id="RHEA-COMP:16897"/>
        <dbReference type="Rhea" id="RHEA-COMP:17067"/>
        <dbReference type="ChEBI" id="CHEBI:15378"/>
        <dbReference type="ChEBI" id="CHEBI:136412"/>
        <dbReference type="ChEBI" id="CHEBI:157695"/>
        <dbReference type="ChEBI" id="CHEBI:167181"/>
        <dbReference type="EC" id="4.2.99.18"/>
    </reaction>
</comment>
<dbReference type="EMBL" id="JMIY01000007">
    <property type="protein sequence ID" value="KCZ70993.1"/>
    <property type="molecule type" value="Genomic_DNA"/>
</dbReference>
<name>A0A062V320_9EURY</name>
<feature type="domain" description="HhH-GPD" evidence="14">
    <location>
        <begin position="33"/>
        <end position="180"/>
    </location>
</feature>
<dbReference type="InterPro" id="IPR005759">
    <property type="entry name" value="Nth"/>
</dbReference>
<dbReference type="GO" id="GO:0000703">
    <property type="term" value="F:oxidized pyrimidine nucleobase lesion DNA N-glycosylase activity"/>
    <property type="evidence" value="ECO:0007669"/>
    <property type="project" value="TreeGrafter"/>
</dbReference>
<dbReference type="PIRSF" id="PIRSF001435">
    <property type="entry name" value="Nth"/>
    <property type="match status" value="1"/>
</dbReference>
<evidence type="ECO:0000256" key="3">
    <source>
        <dbReference type="ARBA" id="ARBA00022723"/>
    </source>
</evidence>
<evidence type="ECO:0000256" key="7">
    <source>
        <dbReference type="ARBA" id="ARBA00023014"/>
    </source>
</evidence>
<dbReference type="HAMAP" id="MF_00942">
    <property type="entry name" value="Nth"/>
    <property type="match status" value="1"/>
</dbReference>
<keyword evidence="16" id="KW-1185">Reference proteome</keyword>
<feature type="binding site" evidence="13">
    <location>
        <position position="189"/>
    </location>
    <ligand>
        <name>[4Fe-4S] cluster</name>
        <dbReference type="ChEBI" id="CHEBI:49883"/>
    </ligand>
</feature>
<dbReference type="PATRIC" id="fig|1392998.3.peg.2581"/>
<dbReference type="Pfam" id="PF10576">
    <property type="entry name" value="EndIII_4Fe-2S"/>
    <property type="match status" value="1"/>
</dbReference>
<dbReference type="Pfam" id="PF00730">
    <property type="entry name" value="HhH-GPD"/>
    <property type="match status" value="1"/>
</dbReference>
<dbReference type="CDD" id="cd00056">
    <property type="entry name" value="ENDO3c"/>
    <property type="match status" value="1"/>
</dbReference>
<dbReference type="InterPro" id="IPR023170">
    <property type="entry name" value="HhH_base_excis_C"/>
</dbReference>
<evidence type="ECO:0000313" key="15">
    <source>
        <dbReference type="EMBL" id="KCZ70993.1"/>
    </source>
</evidence>
<dbReference type="InterPro" id="IPR000445">
    <property type="entry name" value="HhH_motif"/>
</dbReference>
<keyword evidence="11 13" id="KW-0326">Glycosidase</keyword>
<dbReference type="OrthoDB" id="84708at2157"/>
<comment type="catalytic activity">
    <reaction evidence="12">
        <text>Hydrolyzes mismatched double-stranded DNA and polynucleotides, releasing free thymine.</text>
        <dbReference type="EC" id="3.2.2.29"/>
    </reaction>
</comment>
<evidence type="ECO:0000256" key="5">
    <source>
        <dbReference type="ARBA" id="ARBA00022801"/>
    </source>
</evidence>
<dbReference type="SUPFAM" id="SSF48150">
    <property type="entry name" value="DNA-glycosylase"/>
    <property type="match status" value="1"/>
</dbReference>
<proteinExistence type="inferred from homology"/>
<dbReference type="InterPro" id="IPR003651">
    <property type="entry name" value="Endonuclease3_FeS-loop_motif"/>
</dbReference>
<dbReference type="PROSITE" id="PS00764">
    <property type="entry name" value="ENDONUCLEASE_III_1"/>
    <property type="match status" value="1"/>
</dbReference>
<evidence type="ECO:0000256" key="2">
    <source>
        <dbReference type="ARBA" id="ARBA00022485"/>
    </source>
</evidence>
<dbReference type="InterPro" id="IPR004036">
    <property type="entry name" value="Endonuclease-III-like_CS2"/>
</dbReference>
<dbReference type="Gene3D" id="1.10.340.30">
    <property type="entry name" value="Hypothetical protein, domain 2"/>
    <property type="match status" value="1"/>
</dbReference>
<dbReference type="SMART" id="SM00525">
    <property type="entry name" value="FES"/>
    <property type="match status" value="1"/>
</dbReference>
<keyword evidence="10 13" id="KW-0456">Lyase</keyword>
<keyword evidence="9 13" id="KW-0234">DNA repair</keyword>
<dbReference type="GO" id="GO:0006285">
    <property type="term" value="P:base-excision repair, AP site formation"/>
    <property type="evidence" value="ECO:0007669"/>
    <property type="project" value="TreeGrafter"/>
</dbReference>